<proteinExistence type="predicted"/>
<dbReference type="OrthoDB" id="1492314at2"/>
<evidence type="ECO:0000313" key="2">
    <source>
        <dbReference type="Proteomes" id="UP000185003"/>
    </source>
</evidence>
<accession>A0A1N6FK00</accession>
<sequence>MNRIHTSFPKFSLAIFTLSALLASSCSKDKGDGGAKKEEVVFQDNFDNGATAIWQPGTSGQATKSVTDGHFVLTHSGGAAAIYKTWATTNVFAAAHKKQAIEIMQTHVKGHEYDKAGLLFSVADENYIIAFQVGNKEFRIYQKVNTTNTNLVAWTASPHIKGALNESNKLKVTLADGKLQYYINDNMVATMESGPLSTLDKVGFEVVKGAAAETTYKVDYLKAIRL</sequence>
<evidence type="ECO:0008006" key="3">
    <source>
        <dbReference type="Google" id="ProtNLM"/>
    </source>
</evidence>
<gene>
    <name evidence="1" type="ORF">SAMN04488055_2262</name>
</gene>
<dbReference type="Gene3D" id="2.60.120.560">
    <property type="entry name" value="Exo-inulinase, domain 1"/>
    <property type="match status" value="1"/>
</dbReference>
<dbReference type="RefSeq" id="WP_143197416.1">
    <property type="nucleotide sequence ID" value="NZ_FSRA01000001.1"/>
</dbReference>
<dbReference type="Proteomes" id="UP000185003">
    <property type="component" value="Unassembled WGS sequence"/>
</dbReference>
<dbReference type="PROSITE" id="PS51257">
    <property type="entry name" value="PROKAR_LIPOPROTEIN"/>
    <property type="match status" value="1"/>
</dbReference>
<dbReference type="AlphaFoldDB" id="A0A1N6FK00"/>
<reference evidence="1 2" key="1">
    <citation type="submission" date="2016-11" db="EMBL/GenBank/DDBJ databases">
        <authorList>
            <person name="Jaros S."/>
            <person name="Januszkiewicz K."/>
            <person name="Wedrychowicz H."/>
        </authorList>
    </citation>
    <scope>NUCLEOTIDE SEQUENCE [LARGE SCALE GENOMIC DNA]</scope>
    <source>
        <strain evidence="1 2">DSM 24787</strain>
    </source>
</reference>
<protein>
    <recommendedName>
        <fullName evidence="3">3-keto-disaccharide hydrolase domain-containing protein</fullName>
    </recommendedName>
</protein>
<dbReference type="STRING" id="536979.SAMN04488055_2262"/>
<evidence type="ECO:0000313" key="1">
    <source>
        <dbReference type="EMBL" id="SIN95592.1"/>
    </source>
</evidence>
<organism evidence="1 2">
    <name type="scientific">Chitinophaga niabensis</name>
    <dbReference type="NCBI Taxonomy" id="536979"/>
    <lineage>
        <taxon>Bacteria</taxon>
        <taxon>Pseudomonadati</taxon>
        <taxon>Bacteroidota</taxon>
        <taxon>Chitinophagia</taxon>
        <taxon>Chitinophagales</taxon>
        <taxon>Chitinophagaceae</taxon>
        <taxon>Chitinophaga</taxon>
    </lineage>
</organism>
<keyword evidence="2" id="KW-1185">Reference proteome</keyword>
<name>A0A1N6FK00_9BACT</name>
<dbReference type="EMBL" id="FSRA01000001">
    <property type="protein sequence ID" value="SIN95592.1"/>
    <property type="molecule type" value="Genomic_DNA"/>
</dbReference>